<dbReference type="GO" id="GO:0005789">
    <property type="term" value="C:endoplasmic reticulum membrane"/>
    <property type="evidence" value="ECO:0007669"/>
    <property type="project" value="TreeGrafter"/>
</dbReference>
<evidence type="ECO:0000313" key="13">
    <source>
        <dbReference type="Proteomes" id="UP000050761"/>
    </source>
</evidence>
<dbReference type="GO" id="GO:0019367">
    <property type="term" value="P:fatty acid elongation, saturated fatty acid"/>
    <property type="evidence" value="ECO:0007669"/>
    <property type="project" value="TreeGrafter"/>
</dbReference>
<evidence type="ECO:0000256" key="9">
    <source>
        <dbReference type="ARBA" id="ARBA00023136"/>
    </source>
</evidence>
<comment type="pathway">
    <text evidence="2">Lipid metabolism; fatty acid biosynthesis.</text>
</comment>
<keyword evidence="7" id="KW-1133">Transmembrane helix</keyword>
<comment type="similarity">
    <text evidence="11">Belongs to the ELO family.</text>
</comment>
<evidence type="ECO:0000256" key="3">
    <source>
        <dbReference type="ARBA" id="ARBA00022516"/>
    </source>
</evidence>
<evidence type="ECO:0000256" key="4">
    <source>
        <dbReference type="ARBA" id="ARBA00022679"/>
    </source>
</evidence>
<dbReference type="EC" id="2.3.1.199" evidence="11"/>
<organism evidence="13 14">
    <name type="scientific">Heligmosomoides polygyrus</name>
    <name type="common">Parasitic roundworm</name>
    <dbReference type="NCBI Taxonomy" id="6339"/>
    <lineage>
        <taxon>Eukaryota</taxon>
        <taxon>Metazoa</taxon>
        <taxon>Ecdysozoa</taxon>
        <taxon>Nematoda</taxon>
        <taxon>Chromadorea</taxon>
        <taxon>Rhabditida</taxon>
        <taxon>Rhabditina</taxon>
        <taxon>Rhabditomorpha</taxon>
        <taxon>Strongyloidea</taxon>
        <taxon>Heligmosomidae</taxon>
        <taxon>Heligmosomoides</taxon>
    </lineage>
</organism>
<evidence type="ECO:0000256" key="1">
    <source>
        <dbReference type="ARBA" id="ARBA00004141"/>
    </source>
</evidence>
<evidence type="ECO:0000313" key="12">
    <source>
        <dbReference type="EMBL" id="VDP55712.1"/>
    </source>
</evidence>
<keyword evidence="10 11" id="KW-0275">Fatty acid biosynthesis</keyword>
<dbReference type="GO" id="GO:0034626">
    <property type="term" value="P:fatty acid elongation, polyunsaturated fatty acid"/>
    <property type="evidence" value="ECO:0007669"/>
    <property type="project" value="TreeGrafter"/>
</dbReference>
<name>A0A183GTT9_HELPZ</name>
<proteinExistence type="inferred from homology"/>
<keyword evidence="9" id="KW-0472">Membrane</keyword>
<accession>A0A3P8DVE1</accession>
<keyword evidence="6 11" id="KW-0276">Fatty acid metabolism</keyword>
<reference evidence="14" key="2">
    <citation type="submission" date="2019-09" db="UniProtKB">
        <authorList>
            <consortium name="WormBaseParasite"/>
        </authorList>
    </citation>
    <scope>IDENTIFICATION</scope>
</reference>
<keyword evidence="8 11" id="KW-0443">Lipid metabolism</keyword>
<evidence type="ECO:0000256" key="10">
    <source>
        <dbReference type="ARBA" id="ARBA00023160"/>
    </source>
</evidence>
<evidence type="ECO:0000313" key="14">
    <source>
        <dbReference type="WBParaSite" id="HPBE_0002610901-mRNA-1"/>
    </source>
</evidence>
<keyword evidence="4 11" id="KW-0808">Transferase</keyword>
<accession>A0A183GTT9</accession>
<dbReference type="PANTHER" id="PTHR11157">
    <property type="entry name" value="FATTY ACID ACYL TRANSFERASE-RELATED"/>
    <property type="match status" value="1"/>
</dbReference>
<dbReference type="Proteomes" id="UP000050761">
    <property type="component" value="Unassembled WGS sequence"/>
</dbReference>
<reference evidence="12 13" key="1">
    <citation type="submission" date="2018-11" db="EMBL/GenBank/DDBJ databases">
        <authorList>
            <consortium name="Pathogen Informatics"/>
        </authorList>
    </citation>
    <scope>NUCLEOTIDE SEQUENCE [LARGE SCALE GENOMIC DNA]</scope>
</reference>
<keyword evidence="3 11" id="KW-0444">Lipid biosynthesis</keyword>
<dbReference type="GO" id="GO:0009922">
    <property type="term" value="F:fatty acid elongase activity"/>
    <property type="evidence" value="ECO:0007669"/>
    <property type="project" value="UniProtKB-EC"/>
</dbReference>
<evidence type="ECO:0000256" key="7">
    <source>
        <dbReference type="ARBA" id="ARBA00022989"/>
    </source>
</evidence>
<dbReference type="EMBL" id="UZAH01039212">
    <property type="protein sequence ID" value="VDP55712.1"/>
    <property type="molecule type" value="Genomic_DNA"/>
</dbReference>
<dbReference type="Pfam" id="PF01151">
    <property type="entry name" value="ELO"/>
    <property type="match status" value="1"/>
</dbReference>
<keyword evidence="5" id="KW-0812">Transmembrane</keyword>
<dbReference type="GO" id="GO:0042761">
    <property type="term" value="P:very long-chain fatty acid biosynthetic process"/>
    <property type="evidence" value="ECO:0007669"/>
    <property type="project" value="TreeGrafter"/>
</dbReference>
<comment type="subcellular location">
    <subcellularLocation>
        <location evidence="1">Membrane</location>
        <topology evidence="1">Multi-pass membrane protein</topology>
    </subcellularLocation>
</comment>
<dbReference type="AlphaFoldDB" id="A0A183GTT9"/>
<dbReference type="InterPro" id="IPR002076">
    <property type="entry name" value="ELO_fam"/>
</dbReference>
<keyword evidence="13" id="KW-1185">Reference proteome</keyword>
<dbReference type="UniPathway" id="UPA00094"/>
<dbReference type="OrthoDB" id="434092at2759"/>
<evidence type="ECO:0000256" key="11">
    <source>
        <dbReference type="RuleBase" id="RU361115"/>
    </source>
</evidence>
<sequence length="169" mass="19693">MKYLFQTIELELLNSIIRLPLNSMGKVFYRTNEGAVVFLNNVHNHFVPGTVSGTVMFLFVFTKVLDLAETVLIVLEGRKPLLIHIFHHVITLLFTWHSYSQQNSLGRWFVFINLFSHVILYSYLSPKKFGIAPCWLFVAFSELPLLSTRRYSSREGARSTLHLFHNCKW</sequence>
<dbReference type="GO" id="GO:0034625">
    <property type="term" value="P:fatty acid elongation, monounsaturated fatty acid"/>
    <property type="evidence" value="ECO:0007669"/>
    <property type="project" value="TreeGrafter"/>
</dbReference>
<evidence type="ECO:0000256" key="6">
    <source>
        <dbReference type="ARBA" id="ARBA00022832"/>
    </source>
</evidence>
<evidence type="ECO:0000256" key="2">
    <source>
        <dbReference type="ARBA" id="ARBA00005194"/>
    </source>
</evidence>
<dbReference type="WBParaSite" id="HPBE_0002610901-mRNA-1">
    <property type="protein sequence ID" value="HPBE_0002610901-mRNA-1"/>
    <property type="gene ID" value="HPBE_0002610901"/>
</dbReference>
<dbReference type="GO" id="GO:0030148">
    <property type="term" value="P:sphingolipid biosynthetic process"/>
    <property type="evidence" value="ECO:0007669"/>
    <property type="project" value="TreeGrafter"/>
</dbReference>
<evidence type="ECO:0000256" key="8">
    <source>
        <dbReference type="ARBA" id="ARBA00023098"/>
    </source>
</evidence>
<protein>
    <recommendedName>
        <fullName evidence="11">Elongation of very long chain fatty acids protein</fullName>
        <ecNumber evidence="11">2.3.1.199</ecNumber>
    </recommendedName>
    <alternativeName>
        <fullName evidence="11">Very-long-chain 3-oxoacyl-CoA synthase</fullName>
    </alternativeName>
</protein>
<evidence type="ECO:0000256" key="5">
    <source>
        <dbReference type="ARBA" id="ARBA00022692"/>
    </source>
</evidence>
<gene>
    <name evidence="12" type="ORF">HPBE_LOCUS26108</name>
</gene>
<comment type="catalytic activity">
    <reaction evidence="11">
        <text>a very-long-chain acyl-CoA + malonyl-CoA + H(+) = a very-long-chain 3-oxoacyl-CoA + CO2 + CoA</text>
        <dbReference type="Rhea" id="RHEA:32727"/>
        <dbReference type="ChEBI" id="CHEBI:15378"/>
        <dbReference type="ChEBI" id="CHEBI:16526"/>
        <dbReference type="ChEBI" id="CHEBI:57287"/>
        <dbReference type="ChEBI" id="CHEBI:57384"/>
        <dbReference type="ChEBI" id="CHEBI:90725"/>
        <dbReference type="ChEBI" id="CHEBI:90736"/>
        <dbReference type="EC" id="2.3.1.199"/>
    </reaction>
</comment>